<sequence>MVWAEMAAWPENFVLEGDGVDEKKSGDAGTHRGCFLSFHPKPNGGCSAGCSRHLHEASTGDFQFTHLQNKGLV</sequence>
<organism evidence="1">
    <name type="scientific">Pseudomonas putida</name>
    <name type="common">Arthrobacter siderocapsulatus</name>
    <dbReference type="NCBI Taxonomy" id="303"/>
    <lineage>
        <taxon>Bacteria</taxon>
        <taxon>Pseudomonadati</taxon>
        <taxon>Pseudomonadota</taxon>
        <taxon>Gammaproteobacteria</taxon>
        <taxon>Pseudomonadales</taxon>
        <taxon>Pseudomonadaceae</taxon>
        <taxon>Pseudomonas</taxon>
    </lineage>
</organism>
<keyword evidence="1" id="KW-0614">Plasmid</keyword>
<dbReference type="AlphaFoldDB" id="A0A223Q361"/>
<reference evidence="1" key="1">
    <citation type="journal article" date="2017" name="Oncotarget">
        <title>pSY153-MDR, a p12969-DIM-related mega plasmid carrying blaIMP-45 and armA, from clinical Pseudomonas putida.</title>
        <authorList>
            <person name="Yuan M."/>
            <person name="Chen H."/>
            <person name="Zhu X."/>
            <person name="Feng J."/>
            <person name="Zhan Z."/>
            <person name="Zhang D."/>
            <person name="Chen X."/>
            <person name="Zhao X."/>
            <person name="Lu J."/>
            <person name="Xu J."/>
            <person name="Zhou D."/>
            <person name="Li J."/>
        </authorList>
    </citation>
    <scope>NUCLEOTIDE SEQUENCE</scope>
    <source>
        <strain evidence="1">SY153</strain>
        <plasmid evidence="1">pSY153-MDR</plasmid>
    </source>
</reference>
<proteinExistence type="predicted"/>
<accession>A0A223Q361</accession>
<geneLocation type="plasmid" evidence="1">
    <name>pSY153-MDR</name>
</geneLocation>
<evidence type="ECO:0000313" key="1">
    <source>
        <dbReference type="EMBL" id="ASU52068.1"/>
    </source>
</evidence>
<protein>
    <submittedName>
        <fullName evidence="1">Uncharacterized protein</fullName>
    </submittedName>
</protein>
<name>A0A223Q361_PSEPU</name>
<dbReference type="EMBL" id="KY883660">
    <property type="protein sequence ID" value="ASU52068.1"/>
    <property type="molecule type" value="Genomic_DNA"/>
</dbReference>